<comment type="subcellular location">
    <subcellularLocation>
        <location evidence="1">Membrane</location>
    </subcellularLocation>
</comment>
<feature type="binding site" description="axial binding residue" evidence="11">
    <location>
        <position position="171"/>
    </location>
    <ligand>
        <name>heme</name>
        <dbReference type="ChEBI" id="CHEBI:30413"/>
    </ligand>
    <ligandPart>
        <name>Fe</name>
        <dbReference type="ChEBI" id="CHEBI:18248"/>
    </ligandPart>
</feature>
<evidence type="ECO:0000256" key="8">
    <source>
        <dbReference type="ARBA" id="ARBA00023004"/>
    </source>
</evidence>
<evidence type="ECO:0008006" key="15">
    <source>
        <dbReference type="Google" id="ProtNLM"/>
    </source>
</evidence>
<keyword evidence="4" id="KW-0812">Transmembrane</keyword>
<dbReference type="InterPro" id="IPR036396">
    <property type="entry name" value="Cyt_P450_sf"/>
</dbReference>
<evidence type="ECO:0000256" key="7">
    <source>
        <dbReference type="ARBA" id="ARBA00023002"/>
    </source>
</evidence>
<keyword evidence="5 11" id="KW-0479">Metal-binding</keyword>
<dbReference type="InterPro" id="IPR001128">
    <property type="entry name" value="Cyt_P450"/>
</dbReference>
<evidence type="ECO:0000256" key="3">
    <source>
        <dbReference type="ARBA" id="ARBA00022617"/>
    </source>
</evidence>
<gene>
    <name evidence="13" type="ORF">RHGRI_027176</name>
</gene>
<evidence type="ECO:0000256" key="10">
    <source>
        <dbReference type="ARBA" id="ARBA00023136"/>
    </source>
</evidence>
<protein>
    <recommendedName>
        <fullName evidence="15">Cytochrome P450</fullName>
    </recommendedName>
</protein>
<proteinExistence type="inferred from homology"/>
<keyword evidence="6" id="KW-1133">Transmembrane helix</keyword>
<keyword evidence="8 11" id="KW-0408">Iron</keyword>
<evidence type="ECO:0000256" key="2">
    <source>
        <dbReference type="ARBA" id="ARBA00010617"/>
    </source>
</evidence>
<evidence type="ECO:0000256" key="5">
    <source>
        <dbReference type="ARBA" id="ARBA00022723"/>
    </source>
</evidence>
<sequence>MKAGEASNEDLLGMLLDSNLREIQEDNGIDRKRIGRMSIDEVIEECKLFYFAGQETTSGLLVWTMVLLSRHPHWQRRAREEVTMILNEVLRLYTPLTSLTRTIHEATQLGKLCLPAGVVLSLPLIRLHHDHEIWGDEAKEFKPERFSEGLSRATKNQSVAFFPFSWGPRACIGQNFAMLEAKWPWL</sequence>
<dbReference type="InterPro" id="IPR017972">
    <property type="entry name" value="Cyt_P450_CS"/>
</dbReference>
<dbReference type="PRINTS" id="PR00463">
    <property type="entry name" value="EP450I"/>
</dbReference>
<dbReference type="InterPro" id="IPR050665">
    <property type="entry name" value="Cytochrome_P450_Monooxygen"/>
</dbReference>
<evidence type="ECO:0000256" key="6">
    <source>
        <dbReference type="ARBA" id="ARBA00022989"/>
    </source>
</evidence>
<reference evidence="13" key="1">
    <citation type="submission" date="2020-08" db="EMBL/GenBank/DDBJ databases">
        <title>Plant Genome Project.</title>
        <authorList>
            <person name="Zhang R.-G."/>
        </authorList>
    </citation>
    <scope>NUCLEOTIDE SEQUENCE</scope>
    <source>
        <strain evidence="13">WSP0</strain>
        <tissue evidence="13">Leaf</tissue>
    </source>
</reference>
<evidence type="ECO:0000313" key="14">
    <source>
        <dbReference type="Proteomes" id="UP000823749"/>
    </source>
</evidence>
<evidence type="ECO:0000256" key="4">
    <source>
        <dbReference type="ARBA" id="ARBA00022692"/>
    </source>
</evidence>
<name>A0AAV6J224_9ERIC</name>
<dbReference type="GO" id="GO:0016705">
    <property type="term" value="F:oxidoreductase activity, acting on paired donors, with incorporation or reduction of molecular oxygen"/>
    <property type="evidence" value="ECO:0007669"/>
    <property type="project" value="InterPro"/>
</dbReference>
<comment type="similarity">
    <text evidence="2 12">Belongs to the cytochrome P450 family.</text>
</comment>
<dbReference type="SUPFAM" id="SSF48264">
    <property type="entry name" value="Cytochrome P450"/>
    <property type="match status" value="1"/>
</dbReference>
<dbReference type="PANTHER" id="PTHR24282:SF255">
    <property type="entry name" value="CYTOCHROME P450 72A11-RELATED"/>
    <property type="match status" value="1"/>
</dbReference>
<dbReference type="PROSITE" id="PS00086">
    <property type="entry name" value="CYTOCHROME_P450"/>
    <property type="match status" value="1"/>
</dbReference>
<dbReference type="EMBL" id="JACTNZ010000009">
    <property type="protein sequence ID" value="KAG5532789.1"/>
    <property type="molecule type" value="Genomic_DNA"/>
</dbReference>
<dbReference type="AlphaFoldDB" id="A0AAV6J224"/>
<keyword evidence="9 12" id="KW-0503">Monooxygenase</keyword>
<dbReference type="GO" id="GO:0020037">
    <property type="term" value="F:heme binding"/>
    <property type="evidence" value="ECO:0007669"/>
    <property type="project" value="InterPro"/>
</dbReference>
<evidence type="ECO:0000256" key="1">
    <source>
        <dbReference type="ARBA" id="ARBA00004370"/>
    </source>
</evidence>
<dbReference type="InterPro" id="IPR002401">
    <property type="entry name" value="Cyt_P450_E_grp-I"/>
</dbReference>
<evidence type="ECO:0000313" key="13">
    <source>
        <dbReference type="EMBL" id="KAG5532789.1"/>
    </source>
</evidence>
<keyword evidence="3 11" id="KW-0349">Heme</keyword>
<comment type="cofactor">
    <cofactor evidence="11">
        <name>heme</name>
        <dbReference type="ChEBI" id="CHEBI:30413"/>
    </cofactor>
</comment>
<evidence type="ECO:0000256" key="11">
    <source>
        <dbReference type="PIRSR" id="PIRSR602401-1"/>
    </source>
</evidence>
<accession>A0AAV6J224</accession>
<keyword evidence="7 12" id="KW-0560">Oxidoreductase</keyword>
<keyword evidence="14" id="KW-1185">Reference proteome</keyword>
<dbReference type="GO" id="GO:0004497">
    <property type="term" value="F:monooxygenase activity"/>
    <property type="evidence" value="ECO:0007669"/>
    <property type="project" value="UniProtKB-KW"/>
</dbReference>
<evidence type="ECO:0000256" key="12">
    <source>
        <dbReference type="RuleBase" id="RU000461"/>
    </source>
</evidence>
<keyword evidence="10" id="KW-0472">Membrane</keyword>
<evidence type="ECO:0000256" key="9">
    <source>
        <dbReference type="ARBA" id="ARBA00023033"/>
    </source>
</evidence>
<dbReference type="Proteomes" id="UP000823749">
    <property type="component" value="Chromosome 9"/>
</dbReference>
<dbReference type="Gene3D" id="1.10.630.10">
    <property type="entry name" value="Cytochrome P450"/>
    <property type="match status" value="1"/>
</dbReference>
<dbReference type="GO" id="GO:0016020">
    <property type="term" value="C:membrane"/>
    <property type="evidence" value="ECO:0007669"/>
    <property type="project" value="UniProtKB-SubCell"/>
</dbReference>
<dbReference type="PRINTS" id="PR00385">
    <property type="entry name" value="P450"/>
</dbReference>
<comment type="caution">
    <text evidence="13">The sequence shown here is derived from an EMBL/GenBank/DDBJ whole genome shotgun (WGS) entry which is preliminary data.</text>
</comment>
<dbReference type="Pfam" id="PF00067">
    <property type="entry name" value="p450"/>
    <property type="match status" value="1"/>
</dbReference>
<dbReference type="PANTHER" id="PTHR24282">
    <property type="entry name" value="CYTOCHROME P450 FAMILY MEMBER"/>
    <property type="match status" value="1"/>
</dbReference>
<dbReference type="GO" id="GO:0005506">
    <property type="term" value="F:iron ion binding"/>
    <property type="evidence" value="ECO:0007669"/>
    <property type="project" value="InterPro"/>
</dbReference>
<organism evidence="13 14">
    <name type="scientific">Rhododendron griersonianum</name>
    <dbReference type="NCBI Taxonomy" id="479676"/>
    <lineage>
        <taxon>Eukaryota</taxon>
        <taxon>Viridiplantae</taxon>
        <taxon>Streptophyta</taxon>
        <taxon>Embryophyta</taxon>
        <taxon>Tracheophyta</taxon>
        <taxon>Spermatophyta</taxon>
        <taxon>Magnoliopsida</taxon>
        <taxon>eudicotyledons</taxon>
        <taxon>Gunneridae</taxon>
        <taxon>Pentapetalae</taxon>
        <taxon>asterids</taxon>
        <taxon>Ericales</taxon>
        <taxon>Ericaceae</taxon>
        <taxon>Ericoideae</taxon>
        <taxon>Rhodoreae</taxon>
        <taxon>Rhododendron</taxon>
    </lineage>
</organism>